<dbReference type="RefSeq" id="WP_316024259.1">
    <property type="nucleotide sequence ID" value="NZ_JAWDIO010000001.1"/>
</dbReference>
<evidence type="ECO:0000256" key="1">
    <source>
        <dbReference type="ARBA" id="ARBA00001913"/>
    </source>
</evidence>
<protein>
    <submittedName>
        <fullName evidence="9">Sulfatase</fullName>
    </submittedName>
</protein>
<dbReference type="EMBL" id="JAWDIO010000001">
    <property type="protein sequence ID" value="MDU0352545.1"/>
    <property type="molecule type" value="Genomic_DNA"/>
</dbReference>
<proteinExistence type="inferred from homology"/>
<reference evidence="9 10" key="1">
    <citation type="submission" date="2023-10" db="EMBL/GenBank/DDBJ databases">
        <title>Glaciecola aquimarina strain GGW-M5 nov., isolated from a coastal seawater.</title>
        <authorList>
            <person name="Bayburt H."/>
            <person name="Kim J.M."/>
            <person name="Choi B.J."/>
            <person name="Jeon C.O."/>
        </authorList>
    </citation>
    <scope>NUCLEOTIDE SEQUENCE [LARGE SCALE GENOMIC DNA]</scope>
    <source>
        <strain evidence="9 10">KCTC 32108</strain>
    </source>
</reference>
<evidence type="ECO:0000313" key="10">
    <source>
        <dbReference type="Proteomes" id="UP001247805"/>
    </source>
</evidence>
<comment type="cofactor">
    <cofactor evidence="1">
        <name>Ca(2+)</name>
        <dbReference type="ChEBI" id="CHEBI:29108"/>
    </cofactor>
</comment>
<keyword evidence="6" id="KW-0106">Calcium</keyword>
<evidence type="ECO:0000313" key="9">
    <source>
        <dbReference type="EMBL" id="MDU0352545.1"/>
    </source>
</evidence>
<dbReference type="SUPFAM" id="SSF53649">
    <property type="entry name" value="Alkaline phosphatase-like"/>
    <property type="match status" value="1"/>
</dbReference>
<feature type="domain" description="Sulfatase N-terminal" evidence="8">
    <location>
        <begin position="54"/>
        <end position="358"/>
    </location>
</feature>
<dbReference type="PANTHER" id="PTHR42693">
    <property type="entry name" value="ARYLSULFATASE FAMILY MEMBER"/>
    <property type="match status" value="1"/>
</dbReference>
<evidence type="ECO:0000256" key="4">
    <source>
        <dbReference type="ARBA" id="ARBA00022729"/>
    </source>
</evidence>
<evidence type="ECO:0000259" key="8">
    <source>
        <dbReference type="Pfam" id="PF00884"/>
    </source>
</evidence>
<dbReference type="PROSITE" id="PS51257">
    <property type="entry name" value="PROKAR_LIPOPROTEIN"/>
    <property type="match status" value="1"/>
</dbReference>
<dbReference type="InterPro" id="IPR050738">
    <property type="entry name" value="Sulfatase"/>
</dbReference>
<keyword evidence="10" id="KW-1185">Reference proteome</keyword>
<keyword evidence="4 7" id="KW-0732">Signal</keyword>
<evidence type="ECO:0000256" key="5">
    <source>
        <dbReference type="ARBA" id="ARBA00022801"/>
    </source>
</evidence>
<evidence type="ECO:0000256" key="6">
    <source>
        <dbReference type="ARBA" id="ARBA00022837"/>
    </source>
</evidence>
<dbReference type="Pfam" id="PF00884">
    <property type="entry name" value="Sulfatase"/>
    <property type="match status" value="1"/>
</dbReference>
<accession>A0ABU3SRC8</accession>
<dbReference type="Gene3D" id="3.30.1120.10">
    <property type="match status" value="1"/>
</dbReference>
<dbReference type="CDD" id="cd16027">
    <property type="entry name" value="SGSH"/>
    <property type="match status" value="1"/>
</dbReference>
<dbReference type="InterPro" id="IPR000917">
    <property type="entry name" value="Sulfatase_N"/>
</dbReference>
<dbReference type="Proteomes" id="UP001247805">
    <property type="component" value="Unassembled WGS sequence"/>
</dbReference>
<gene>
    <name evidence="9" type="ORF">RS130_00265</name>
</gene>
<keyword evidence="3" id="KW-0479">Metal-binding</keyword>
<organism evidence="9 10">
    <name type="scientific">Paraglaciecola aquimarina</name>
    <dbReference type="NCBI Taxonomy" id="1235557"/>
    <lineage>
        <taxon>Bacteria</taxon>
        <taxon>Pseudomonadati</taxon>
        <taxon>Pseudomonadota</taxon>
        <taxon>Gammaproteobacteria</taxon>
        <taxon>Alteromonadales</taxon>
        <taxon>Alteromonadaceae</taxon>
        <taxon>Paraglaciecola</taxon>
    </lineage>
</organism>
<evidence type="ECO:0000256" key="7">
    <source>
        <dbReference type="SAM" id="SignalP"/>
    </source>
</evidence>
<comment type="caution">
    <text evidence="9">The sequence shown here is derived from an EMBL/GenBank/DDBJ whole genome shotgun (WGS) entry which is preliminary data.</text>
</comment>
<feature type="signal peptide" evidence="7">
    <location>
        <begin position="1"/>
        <end position="43"/>
    </location>
</feature>
<evidence type="ECO:0000256" key="2">
    <source>
        <dbReference type="ARBA" id="ARBA00008779"/>
    </source>
</evidence>
<feature type="chain" id="PRO_5045096533" evidence="7">
    <location>
        <begin position="44"/>
        <end position="480"/>
    </location>
</feature>
<dbReference type="Gene3D" id="3.40.720.10">
    <property type="entry name" value="Alkaline Phosphatase, subunit A"/>
    <property type="match status" value="1"/>
</dbReference>
<comment type="similarity">
    <text evidence="2">Belongs to the sulfatase family.</text>
</comment>
<keyword evidence="5" id="KW-0378">Hydrolase</keyword>
<dbReference type="PANTHER" id="PTHR42693:SF42">
    <property type="entry name" value="ARYLSULFATASE G"/>
    <property type="match status" value="1"/>
</dbReference>
<sequence length="480" mass="53284">MIKNILNAFSKVFNMQKVMTTALCTTVLALTSACSSLSTSADAAVPSVAKETPPNILLILSDDHVWNDYGFKGHEIVKTPALDKLANEGVTFKRAYVPTSLCRPSLATIATGLYASQHGITGNGPSKKVLGGKKGEKYAQLRKQIISKVDKLDTLPELLRAKGYVSHQSGKWWEGSFKRGGFGQGMTQGFGNHPQGRHGDVGLKIGRKGVAPVTNFIDEAVAAGKPFLAWYAPFMPHTPHTPPERILKKYTNKGLALPITKYYAMIEWFDETNGELFDYLEQKGIKDNTLIVYVSDNGWITNPKQTDRFLPLSKQSPAESGVRTPIMFSLPSKFKPQMRPELVSSIDIVPTILGAAGVEVPAGLPGKNLFANMVNETPLDRNEVYGEGFSHDMSDINDIESSLLYRWVIEGDWKLILSYDGVNESYQEHHAVDRQGPRLYKVSTDEHEQVNLAKQHPEIVARLSQKLTDWYPVKQRKILQ</sequence>
<evidence type="ECO:0000256" key="3">
    <source>
        <dbReference type="ARBA" id="ARBA00022723"/>
    </source>
</evidence>
<dbReference type="InterPro" id="IPR017850">
    <property type="entry name" value="Alkaline_phosphatase_core_sf"/>
</dbReference>
<name>A0ABU3SRC8_9ALTE</name>